<protein>
    <submittedName>
        <fullName evidence="1">DNA/RNA helicase</fullName>
    </submittedName>
</protein>
<dbReference type="GO" id="GO:0004386">
    <property type="term" value="F:helicase activity"/>
    <property type="evidence" value="ECO:0007669"/>
    <property type="project" value="UniProtKB-KW"/>
</dbReference>
<keyword evidence="1" id="KW-0067">ATP-binding</keyword>
<evidence type="ECO:0000313" key="1">
    <source>
        <dbReference type="EMBL" id="VEB55429.1"/>
    </source>
</evidence>
<gene>
    <name evidence="1" type="ORF">NCTC6754_03828</name>
</gene>
<reference evidence="1 2" key="1">
    <citation type="submission" date="2018-12" db="EMBL/GenBank/DDBJ databases">
        <authorList>
            <consortium name="Pathogen Informatics"/>
        </authorList>
    </citation>
    <scope>NUCLEOTIDE SEQUENCE [LARGE SCALE GENOMIC DNA]</scope>
    <source>
        <strain evidence="1 2">NCTC6754</strain>
    </source>
</reference>
<dbReference type="Proteomes" id="UP000269208">
    <property type="component" value="Chromosome"/>
</dbReference>
<evidence type="ECO:0000313" key="2">
    <source>
        <dbReference type="Proteomes" id="UP000269208"/>
    </source>
</evidence>
<dbReference type="EMBL" id="LR134190">
    <property type="protein sequence ID" value="VEB55429.1"/>
    <property type="molecule type" value="Genomic_DNA"/>
</dbReference>
<dbReference type="AlphaFoldDB" id="A0A3S4IHR0"/>
<organism evidence="1 2">
    <name type="scientific">Salmonella enterica I</name>
    <dbReference type="NCBI Taxonomy" id="59201"/>
    <lineage>
        <taxon>Bacteria</taxon>
        <taxon>Pseudomonadati</taxon>
        <taxon>Pseudomonadota</taxon>
        <taxon>Gammaproteobacteria</taxon>
        <taxon>Enterobacterales</taxon>
        <taxon>Enterobacteriaceae</taxon>
        <taxon>Salmonella</taxon>
    </lineage>
</organism>
<sequence>MKIFPKIIKVLLFHLLEGTDNGPDKIVDIIIDIKERNPSLEQGDIAVIFLDAGGYIYEYIHSLKSKVKQQLGWGFKYLT</sequence>
<keyword evidence="1" id="KW-0547">Nucleotide-binding</keyword>
<keyword evidence="1" id="KW-0378">Hydrolase</keyword>
<accession>A0A3S4IHR0</accession>
<keyword evidence="1" id="KW-0347">Helicase</keyword>
<proteinExistence type="predicted"/>
<name>A0A3S4IHR0_SALET</name>